<gene>
    <name evidence="1" type="ORF">EVG20_g8377</name>
</gene>
<evidence type="ECO:0000313" key="2">
    <source>
        <dbReference type="Proteomes" id="UP000298327"/>
    </source>
</evidence>
<organism evidence="1 2">
    <name type="scientific">Dentipellis fragilis</name>
    <dbReference type="NCBI Taxonomy" id="205917"/>
    <lineage>
        <taxon>Eukaryota</taxon>
        <taxon>Fungi</taxon>
        <taxon>Dikarya</taxon>
        <taxon>Basidiomycota</taxon>
        <taxon>Agaricomycotina</taxon>
        <taxon>Agaricomycetes</taxon>
        <taxon>Russulales</taxon>
        <taxon>Hericiaceae</taxon>
        <taxon>Dentipellis</taxon>
    </lineage>
</organism>
<dbReference type="Proteomes" id="UP000298327">
    <property type="component" value="Unassembled WGS sequence"/>
</dbReference>
<keyword evidence="2" id="KW-1185">Reference proteome</keyword>
<reference evidence="1 2" key="1">
    <citation type="submission" date="2019-02" db="EMBL/GenBank/DDBJ databases">
        <title>Genome sequencing of the rare red list fungi Dentipellis fragilis.</title>
        <authorList>
            <person name="Buettner E."/>
            <person name="Kellner H."/>
        </authorList>
    </citation>
    <scope>NUCLEOTIDE SEQUENCE [LARGE SCALE GENOMIC DNA]</scope>
    <source>
        <strain evidence="1 2">DSM 105465</strain>
    </source>
</reference>
<protein>
    <submittedName>
        <fullName evidence="1">Uncharacterized protein</fullName>
    </submittedName>
</protein>
<dbReference type="AlphaFoldDB" id="A0A4Y9Y5R9"/>
<sequence length="438" mass="48617">MDPEVWHGVPAYYCAVFKPKLGIRAMVQSRFSWRWSQLPRIRRLELTIRIFRFYGPIVYKILDASSCQDSLNFVYTVGDHMLAKLQRSAPCVALQPRYARYVGAQRIENILVPPPEPSAVFSYATIAVSTFQHAGLVNRAARSWSLPHWHSPFNKSKHGIPRAPPYLVLSVLSHASSFPAIYISAWDNAACLKRDPGGTSARSMSCVSNDEKAKAFDTPWATLPDCRSPPLVYPSLPPSTSTDVHNLPRLASTAPPTPILKTGKERTFVPNNIVQLDVSLLVPTVVTDTALGRLRSKKGHAVRYGGHWQAVVINVSRGSGLAGVEQCSIWNRSAGFPRANWVEGGVMNRRRVLGECHSARTFLSSSWPALPSSAARSASQDVDMWTRSFVGGRVDVQQRDDDIQFPSSPASFYSRSRFSAYIPHMLRVHAAPRRGLVL</sequence>
<name>A0A4Y9Y5R9_9AGAM</name>
<accession>A0A4Y9Y5R9</accession>
<dbReference type="EMBL" id="SEOQ01000720">
    <property type="protein sequence ID" value="TFY57854.1"/>
    <property type="molecule type" value="Genomic_DNA"/>
</dbReference>
<proteinExistence type="predicted"/>
<evidence type="ECO:0000313" key="1">
    <source>
        <dbReference type="EMBL" id="TFY57854.1"/>
    </source>
</evidence>
<comment type="caution">
    <text evidence="1">The sequence shown here is derived from an EMBL/GenBank/DDBJ whole genome shotgun (WGS) entry which is preliminary data.</text>
</comment>